<accession>A0A397UFX7</accession>
<dbReference type="Proteomes" id="UP000266673">
    <property type="component" value="Unassembled WGS sequence"/>
</dbReference>
<dbReference type="AlphaFoldDB" id="A0A397UFX7"/>
<gene>
    <name evidence="1" type="ORF">C2G38_2113022</name>
</gene>
<reference evidence="1 2" key="1">
    <citation type="submission" date="2018-06" db="EMBL/GenBank/DDBJ databases">
        <title>Comparative genomics reveals the genomic features of Rhizophagus irregularis, R. cerebriforme, R. diaphanum and Gigaspora rosea, and their symbiotic lifestyle signature.</title>
        <authorList>
            <person name="Morin E."/>
            <person name="San Clemente H."/>
            <person name="Chen E.C.H."/>
            <person name="De La Providencia I."/>
            <person name="Hainaut M."/>
            <person name="Kuo A."/>
            <person name="Kohler A."/>
            <person name="Murat C."/>
            <person name="Tang N."/>
            <person name="Roy S."/>
            <person name="Loubradou J."/>
            <person name="Henrissat B."/>
            <person name="Grigoriev I.V."/>
            <person name="Corradi N."/>
            <person name="Roux C."/>
            <person name="Martin F.M."/>
        </authorList>
    </citation>
    <scope>NUCLEOTIDE SEQUENCE [LARGE SCALE GENOMIC DNA]</scope>
    <source>
        <strain evidence="1 2">DAOM 194757</strain>
    </source>
</reference>
<protein>
    <submittedName>
        <fullName evidence="1">Uncharacterized protein</fullName>
    </submittedName>
</protein>
<comment type="caution">
    <text evidence="1">The sequence shown here is derived from an EMBL/GenBank/DDBJ whole genome shotgun (WGS) entry which is preliminary data.</text>
</comment>
<dbReference type="EMBL" id="QKWP01001617">
    <property type="protein sequence ID" value="RIB07689.1"/>
    <property type="molecule type" value="Genomic_DNA"/>
</dbReference>
<organism evidence="1 2">
    <name type="scientific">Gigaspora rosea</name>
    <dbReference type="NCBI Taxonomy" id="44941"/>
    <lineage>
        <taxon>Eukaryota</taxon>
        <taxon>Fungi</taxon>
        <taxon>Fungi incertae sedis</taxon>
        <taxon>Mucoromycota</taxon>
        <taxon>Glomeromycotina</taxon>
        <taxon>Glomeromycetes</taxon>
        <taxon>Diversisporales</taxon>
        <taxon>Gigasporaceae</taxon>
        <taxon>Gigaspora</taxon>
    </lineage>
</organism>
<evidence type="ECO:0000313" key="2">
    <source>
        <dbReference type="Proteomes" id="UP000266673"/>
    </source>
</evidence>
<evidence type="ECO:0000313" key="1">
    <source>
        <dbReference type="EMBL" id="RIB07689.1"/>
    </source>
</evidence>
<keyword evidence="2" id="KW-1185">Reference proteome</keyword>
<sequence>MCDCQFPNTISSYCRIVIFSYIYELWQRHFSHMTHKFEGRPGGFPSVFKIEILIYRYMHLLYKKIPVQ</sequence>
<name>A0A397UFX7_9GLOM</name>
<proteinExistence type="predicted"/>